<evidence type="ECO:0000256" key="7">
    <source>
        <dbReference type="RuleBase" id="RU367030"/>
    </source>
</evidence>
<dbReference type="Gene3D" id="3.40.50.10880">
    <property type="entry name" value="Uncharacterised protein PF01937, DUF89, domain 3"/>
    <property type="match status" value="1"/>
</dbReference>
<dbReference type="Pfam" id="PF01937">
    <property type="entry name" value="ARMT1-like_dom"/>
    <property type="match status" value="1"/>
</dbReference>
<gene>
    <name evidence="9" type="ORF">GUITHDRAFT_68231</name>
</gene>
<name>L1JKE4_GUITC</name>
<comment type="catalytic activity">
    <reaction evidence="1 7">
        <text>beta-D-fructose 1-phosphate + H2O = D-fructose + phosphate</text>
        <dbReference type="Rhea" id="RHEA:35603"/>
        <dbReference type="ChEBI" id="CHEBI:15377"/>
        <dbReference type="ChEBI" id="CHEBI:37721"/>
        <dbReference type="ChEBI" id="CHEBI:43474"/>
        <dbReference type="ChEBI" id="CHEBI:138881"/>
    </reaction>
</comment>
<dbReference type="PaxDb" id="55529-EKX48966"/>
<evidence type="ECO:0000256" key="5">
    <source>
        <dbReference type="ARBA" id="ARBA00023211"/>
    </source>
</evidence>
<dbReference type="EMBL" id="JH992983">
    <property type="protein sequence ID" value="EKX48966.1"/>
    <property type="molecule type" value="Genomic_DNA"/>
</dbReference>
<dbReference type="GO" id="GO:0046872">
    <property type="term" value="F:metal ion binding"/>
    <property type="evidence" value="ECO:0007669"/>
    <property type="project" value="UniProtKB-UniRule"/>
</dbReference>
<dbReference type="STRING" id="905079.L1JKE4"/>
<dbReference type="AlphaFoldDB" id="L1JKE4"/>
<dbReference type="GO" id="GO:0103026">
    <property type="term" value="F:fructose-1-phosphatase activity"/>
    <property type="evidence" value="ECO:0007669"/>
    <property type="project" value="RHEA"/>
</dbReference>
<reference evidence="9" key="1">
    <citation type="journal article" date="2012" name="Nature">
        <title>Algal genomes reveal evolutionary mosaicism and the fate of nucleomorphs.</title>
        <authorList>
            <consortium name="DOE Joint Genome Institute"/>
            <person name="Curtis B.A."/>
            <person name="Tanifuji G."/>
            <person name="Burki F."/>
            <person name="Gruber A."/>
            <person name="Irimia M."/>
            <person name="Maruyama S."/>
            <person name="Arias M.C."/>
            <person name="Ball S.G."/>
            <person name="Gile G.H."/>
            <person name="Hirakawa Y."/>
            <person name="Hopkins J.F."/>
            <person name="Kuo A."/>
            <person name="Rensing S.A."/>
            <person name="Schmutz J."/>
            <person name="Symeonidi A."/>
            <person name="Elias M."/>
            <person name="Eveleigh R.J."/>
            <person name="Herman E.K."/>
            <person name="Klute M.J."/>
            <person name="Nakayama T."/>
            <person name="Obornik M."/>
            <person name="Reyes-Prieto A."/>
            <person name="Armbrust E.V."/>
            <person name="Aves S.J."/>
            <person name="Beiko R.G."/>
            <person name="Coutinho P."/>
            <person name="Dacks J.B."/>
            <person name="Durnford D.G."/>
            <person name="Fast N.M."/>
            <person name="Green B.R."/>
            <person name="Grisdale C.J."/>
            <person name="Hempel F."/>
            <person name="Henrissat B."/>
            <person name="Hoppner M.P."/>
            <person name="Ishida K."/>
            <person name="Kim E."/>
            <person name="Koreny L."/>
            <person name="Kroth P.G."/>
            <person name="Liu Y."/>
            <person name="Malik S.B."/>
            <person name="Maier U.G."/>
            <person name="McRose D."/>
            <person name="Mock T."/>
            <person name="Neilson J.A."/>
            <person name="Onodera N.T."/>
            <person name="Poole A.M."/>
            <person name="Pritham E.J."/>
            <person name="Richards T.A."/>
            <person name="Rocap G."/>
            <person name="Roy S.W."/>
            <person name="Sarai C."/>
            <person name="Schaack S."/>
            <person name="Shirato S."/>
            <person name="Slamovits C.H."/>
            <person name="Spencer D.F."/>
            <person name="Suzuki S."/>
            <person name="Worden A.Z."/>
            <person name="Zauner S."/>
            <person name="Barry K."/>
            <person name="Bell C."/>
            <person name="Bharti A.K."/>
            <person name="Crow J.A."/>
            <person name="Grimwood J."/>
            <person name="Kramer R."/>
            <person name="Lindquist E."/>
            <person name="Lucas S."/>
            <person name="Salamov A."/>
            <person name="McFadden G.I."/>
            <person name="Lane C.E."/>
            <person name="Keeling P.J."/>
            <person name="Gray M.W."/>
            <person name="Grigoriev I.V."/>
            <person name="Archibald J.M."/>
        </authorList>
    </citation>
    <scope>NUCLEOTIDE SEQUENCE</scope>
    <source>
        <strain evidence="9">CCMP2712</strain>
    </source>
</reference>
<protein>
    <recommendedName>
        <fullName evidence="7">Sugar phosphate phosphatase</fullName>
        <ecNumber evidence="7">3.1.3.-</ecNumber>
    </recommendedName>
</protein>
<dbReference type="HOGENOM" id="CLU_030117_3_0_1"/>
<accession>L1JKE4</accession>
<sequence length="347" mass="39131">ELPWYVSETYVYHRLLEATGYFKPGTKGYGFDVFAAEKKEALEQALPQVDVRMQTCMQAKGKWSFQDFKSLLHMSLWGNQGDSSLFTVQDMSSKGISDVEQSRLIVDDSSLSFLILDRKQVPVIHIFNDNSGMELVSDLALAHYLVSSKPSSTVVLQLKPYPFFVSDATVADVHATIETLRLSSNANQQQVAADLLQYIQDGRIRLQGDGDLNFFLASPKPMWEMPLNVRDSLADVDLVICKGDLMYRKLLGDRTWNTNELFQDIISYFPCSVTALRTCKAPLAIGVDDEASERLSKASPSWMVNGEYGMIQFCLPPILYDLQVSDSLIRINMDEEASIQRMQGMMR</sequence>
<dbReference type="KEGG" id="gtt:GUITHDRAFT_68231"/>
<comment type="domain">
    <text evidence="7">Subfamily III proteins have a conserved RTxK motif about 40-50 residues from the C-terminus; the threonine may be replaced by serine or cysteine.</text>
</comment>
<dbReference type="RefSeq" id="XP_005835946.1">
    <property type="nucleotide sequence ID" value="XM_005835889.1"/>
</dbReference>
<dbReference type="InterPro" id="IPR002791">
    <property type="entry name" value="ARMT1-like_metal-bd"/>
</dbReference>
<evidence type="ECO:0000256" key="4">
    <source>
        <dbReference type="ARBA" id="ARBA00022801"/>
    </source>
</evidence>
<proteinExistence type="inferred from homology"/>
<feature type="domain" description="Damage-control phosphatase ARMT1-like metal-binding" evidence="8">
    <location>
        <begin position="6"/>
        <end position="288"/>
    </location>
</feature>
<comment type="catalytic activity">
    <reaction evidence="6 7">
        <text>beta-D-fructose 6-phosphate = dihydroxyacetone + D-glyceraldehyde 3-phosphate</text>
        <dbReference type="Rhea" id="RHEA:28002"/>
        <dbReference type="ChEBI" id="CHEBI:16016"/>
        <dbReference type="ChEBI" id="CHEBI:57634"/>
        <dbReference type="ChEBI" id="CHEBI:59776"/>
    </reaction>
</comment>
<evidence type="ECO:0000259" key="8">
    <source>
        <dbReference type="Pfam" id="PF01937"/>
    </source>
</evidence>
<dbReference type="SUPFAM" id="SSF111321">
    <property type="entry name" value="AF1104-like"/>
    <property type="match status" value="1"/>
</dbReference>
<evidence type="ECO:0000256" key="1">
    <source>
        <dbReference type="ARBA" id="ARBA00001326"/>
    </source>
</evidence>
<keyword evidence="3 7" id="KW-0479">Metal-binding</keyword>
<keyword evidence="5 7" id="KW-0464">Manganese</keyword>
<dbReference type="PANTHER" id="PTHR12260">
    <property type="entry name" value="DAMAGE-CONTROL PHOSPHATASE ARMT1"/>
    <property type="match status" value="1"/>
</dbReference>
<dbReference type="GeneID" id="17305660"/>
<comment type="function">
    <text evidence="7">Metal-dependent phosphatase that shows phosphatase activity against several substrates, including fructose-1-phosphate and fructose-6-phosphate. Its preference for fructose-1-phosphate, a strong glycating agent that causes DNA damage rather than a canonical yeast metabolite, suggests a damage-control function in hexose phosphate metabolism.</text>
</comment>
<evidence type="ECO:0000313" key="9">
    <source>
        <dbReference type="EMBL" id="EKX48966.1"/>
    </source>
</evidence>
<dbReference type="InterPro" id="IPR036075">
    <property type="entry name" value="ARMT-1-like_metal-bd_sf"/>
</dbReference>
<comment type="similarity">
    <text evidence="2 7">Belongs to the damage-control phosphatase family. Sugar phosphate phosphatase III subfamily.</text>
</comment>
<dbReference type="EC" id="3.1.3.-" evidence="7"/>
<dbReference type="eggNOG" id="KOG3870">
    <property type="taxonomic scope" value="Eukaryota"/>
</dbReference>
<keyword evidence="4 7" id="KW-0378">Hydrolase</keyword>
<evidence type="ECO:0000256" key="3">
    <source>
        <dbReference type="ARBA" id="ARBA00022723"/>
    </source>
</evidence>
<evidence type="ECO:0000256" key="2">
    <source>
        <dbReference type="ARBA" id="ARBA00009519"/>
    </source>
</evidence>
<dbReference type="OrthoDB" id="541375at2759"/>
<feature type="non-terminal residue" evidence="9">
    <location>
        <position position="347"/>
    </location>
</feature>
<dbReference type="GO" id="GO:0005634">
    <property type="term" value="C:nucleus"/>
    <property type="evidence" value="ECO:0007669"/>
    <property type="project" value="TreeGrafter"/>
</dbReference>
<dbReference type="InterPro" id="IPR039763">
    <property type="entry name" value="ARMT1"/>
</dbReference>
<evidence type="ECO:0000256" key="6">
    <source>
        <dbReference type="ARBA" id="ARBA00048809"/>
    </source>
</evidence>
<dbReference type="GO" id="GO:0006974">
    <property type="term" value="P:DNA damage response"/>
    <property type="evidence" value="ECO:0007669"/>
    <property type="project" value="TreeGrafter"/>
</dbReference>
<comment type="cofactor">
    <cofactor evidence="7">
        <name>Mn(2+)</name>
        <dbReference type="ChEBI" id="CHEBI:29035"/>
    </cofactor>
    <cofactor evidence="7">
        <name>Ni(2+)</name>
        <dbReference type="ChEBI" id="CHEBI:49786"/>
    </cofactor>
</comment>
<organism evidence="9">
    <name type="scientific">Guillardia theta (strain CCMP2712)</name>
    <name type="common">Cryptophyte</name>
    <dbReference type="NCBI Taxonomy" id="905079"/>
    <lineage>
        <taxon>Eukaryota</taxon>
        <taxon>Cryptophyceae</taxon>
        <taxon>Pyrenomonadales</taxon>
        <taxon>Geminigeraceae</taxon>
        <taxon>Guillardia</taxon>
    </lineage>
</organism>
<dbReference type="PANTHER" id="PTHR12260:SF6">
    <property type="entry name" value="DAMAGE-CONTROL PHOSPHATASE ARMT1"/>
    <property type="match status" value="1"/>
</dbReference>
<dbReference type="GO" id="GO:0097023">
    <property type="term" value="F:fructose 6-phosphate aldolase activity"/>
    <property type="evidence" value="ECO:0007669"/>
    <property type="project" value="RHEA"/>
</dbReference>